<reference evidence="1 2" key="1">
    <citation type="submission" date="2021-02" db="EMBL/GenBank/DDBJ databases">
        <title>Paenibacillus tianjinensis sp. nov.</title>
        <authorList>
            <person name="Liu H."/>
        </authorList>
    </citation>
    <scope>NUCLEOTIDE SEQUENCE [LARGE SCALE GENOMIC DNA]</scope>
    <source>
        <strain evidence="1 2">TB2019</strain>
    </source>
</reference>
<protein>
    <submittedName>
        <fullName evidence="1">Uncharacterized protein</fullName>
    </submittedName>
</protein>
<gene>
    <name evidence="1" type="ORF">JRJ22_19345</name>
</gene>
<sequence length="95" mass="11101">MKIIRNEIGKYEGIPSLKDFSITEINGDDYSTIAMALHYSTEHYENNNMTEPGTVNGDTYHRMKFLLAKMTDYRNHDRTFNGETVRPYSETKIQM</sequence>
<name>A0ABX7L7V9_9BACL</name>
<dbReference type="Proteomes" id="UP000663452">
    <property type="component" value="Chromosome"/>
</dbReference>
<evidence type="ECO:0000313" key="2">
    <source>
        <dbReference type="Proteomes" id="UP000663452"/>
    </source>
</evidence>
<keyword evidence="2" id="KW-1185">Reference proteome</keyword>
<organism evidence="1 2">
    <name type="scientific">Paenibacillus tianjinensis</name>
    <dbReference type="NCBI Taxonomy" id="2810347"/>
    <lineage>
        <taxon>Bacteria</taxon>
        <taxon>Bacillati</taxon>
        <taxon>Bacillota</taxon>
        <taxon>Bacilli</taxon>
        <taxon>Bacillales</taxon>
        <taxon>Paenibacillaceae</taxon>
        <taxon>Paenibacillus</taxon>
    </lineage>
</organism>
<evidence type="ECO:0000313" key="1">
    <source>
        <dbReference type="EMBL" id="QSF43421.1"/>
    </source>
</evidence>
<accession>A0ABX7L7V9</accession>
<dbReference type="RefSeq" id="WP_206101054.1">
    <property type="nucleotide sequence ID" value="NZ_CP070969.1"/>
</dbReference>
<dbReference type="EMBL" id="CP070969">
    <property type="protein sequence ID" value="QSF43421.1"/>
    <property type="molecule type" value="Genomic_DNA"/>
</dbReference>
<proteinExistence type="predicted"/>